<gene>
    <name evidence="6" type="ORF">EZS27_013746</name>
</gene>
<evidence type="ECO:0000256" key="5">
    <source>
        <dbReference type="ARBA" id="ARBA00023237"/>
    </source>
</evidence>
<dbReference type="Gene3D" id="2.40.170.20">
    <property type="entry name" value="TonB-dependent receptor, beta-barrel domain"/>
    <property type="match status" value="1"/>
</dbReference>
<dbReference type="SUPFAM" id="SSF56935">
    <property type="entry name" value="Porins"/>
    <property type="match status" value="1"/>
</dbReference>
<comment type="caution">
    <text evidence="6">The sequence shown here is derived from an EMBL/GenBank/DDBJ whole genome shotgun (WGS) entry which is preliminary data.</text>
</comment>
<comment type="subcellular location">
    <subcellularLocation>
        <location evidence="1">Cell outer membrane</location>
        <topology evidence="1">Multi-pass membrane protein</topology>
    </subcellularLocation>
</comment>
<keyword evidence="6" id="KW-0675">Receptor</keyword>
<evidence type="ECO:0000256" key="1">
    <source>
        <dbReference type="ARBA" id="ARBA00004571"/>
    </source>
</evidence>
<keyword evidence="3" id="KW-0812">Transmembrane</keyword>
<dbReference type="AlphaFoldDB" id="A0A5J4RYS3"/>
<proteinExistence type="predicted"/>
<dbReference type="PROSITE" id="PS52016">
    <property type="entry name" value="TONB_DEPENDENT_REC_3"/>
    <property type="match status" value="1"/>
</dbReference>
<keyword evidence="4" id="KW-0472">Membrane</keyword>
<dbReference type="InterPro" id="IPR039426">
    <property type="entry name" value="TonB-dep_rcpt-like"/>
</dbReference>
<name>A0A5J4RYS3_9ZZZZ</name>
<dbReference type="GO" id="GO:0009279">
    <property type="term" value="C:cell outer membrane"/>
    <property type="evidence" value="ECO:0007669"/>
    <property type="project" value="UniProtKB-SubCell"/>
</dbReference>
<dbReference type="InterPro" id="IPR036942">
    <property type="entry name" value="Beta-barrel_TonB_sf"/>
</dbReference>
<keyword evidence="2" id="KW-0813">Transport</keyword>
<evidence type="ECO:0000256" key="4">
    <source>
        <dbReference type="ARBA" id="ARBA00023136"/>
    </source>
</evidence>
<evidence type="ECO:0000256" key="3">
    <source>
        <dbReference type="ARBA" id="ARBA00022692"/>
    </source>
</evidence>
<reference evidence="6" key="1">
    <citation type="submission" date="2019-03" db="EMBL/GenBank/DDBJ databases">
        <title>Single cell metagenomics reveals metabolic interactions within the superorganism composed of flagellate Streblomastix strix and complex community of Bacteroidetes bacteria on its surface.</title>
        <authorList>
            <person name="Treitli S.C."/>
            <person name="Kolisko M."/>
            <person name="Husnik F."/>
            <person name="Keeling P."/>
            <person name="Hampl V."/>
        </authorList>
    </citation>
    <scope>NUCLEOTIDE SEQUENCE</scope>
    <source>
        <strain evidence="6">STM</strain>
    </source>
</reference>
<organism evidence="6">
    <name type="scientific">termite gut metagenome</name>
    <dbReference type="NCBI Taxonomy" id="433724"/>
    <lineage>
        <taxon>unclassified sequences</taxon>
        <taxon>metagenomes</taxon>
        <taxon>organismal metagenomes</taxon>
    </lineage>
</organism>
<sequence length="203" mass="22765">MTYSWNNRYFLTGTYRRDYAGRLPEGNKYGDFPGVTGAWKISEEPFMPKSDILNLLKIRGSWGRIGNLSTISLTYGNPTLSLAAKGSNGGLIGKDTPPVNQVYYSTAFNPFLTWKTLEQADFGVDVELLNNRLSFSAEYFNKRTFNLIKTQDMGWPGYLGVDPKTINEGEIFNTGFEFSVGWQDKIGNVSYFVNGNLATLKTV</sequence>
<keyword evidence="5" id="KW-0998">Cell outer membrane</keyword>
<evidence type="ECO:0000313" key="6">
    <source>
        <dbReference type="EMBL" id="KAA6338230.1"/>
    </source>
</evidence>
<evidence type="ECO:0000256" key="2">
    <source>
        <dbReference type="ARBA" id="ARBA00022448"/>
    </source>
</evidence>
<protein>
    <submittedName>
        <fullName evidence="6">TonB-dependent receptor SusC</fullName>
    </submittedName>
</protein>
<dbReference type="EMBL" id="SNRY01000633">
    <property type="protein sequence ID" value="KAA6338230.1"/>
    <property type="molecule type" value="Genomic_DNA"/>
</dbReference>
<accession>A0A5J4RYS3</accession>